<evidence type="ECO:0000256" key="1">
    <source>
        <dbReference type="ARBA" id="ARBA00004496"/>
    </source>
</evidence>
<evidence type="ECO:0000313" key="12">
    <source>
        <dbReference type="Proteomes" id="UP000094801"/>
    </source>
</evidence>
<dbReference type="GO" id="GO:0034473">
    <property type="term" value="P:U1 snRNA 3'-end processing"/>
    <property type="evidence" value="ECO:0007669"/>
    <property type="project" value="TreeGrafter"/>
</dbReference>
<reference evidence="12" key="1">
    <citation type="submission" date="2016-04" db="EMBL/GenBank/DDBJ databases">
        <title>Comparative genomics of biotechnologically important yeasts.</title>
        <authorList>
            <consortium name="DOE Joint Genome Institute"/>
            <person name="Riley R."/>
            <person name="Haridas S."/>
            <person name="Wolfe K.H."/>
            <person name="Lopes M.R."/>
            <person name="Hittinger C.T."/>
            <person name="Goker M."/>
            <person name="Salamov A."/>
            <person name="Wisecaver J."/>
            <person name="Long T.M."/>
            <person name="Aerts A.L."/>
            <person name="Barry K."/>
            <person name="Choi C."/>
            <person name="Clum A."/>
            <person name="Coughlan A.Y."/>
            <person name="Deshpande S."/>
            <person name="Douglass A.P."/>
            <person name="Hanson S.J."/>
            <person name="Klenk H.-P."/>
            <person name="Labutti K."/>
            <person name="Lapidus A."/>
            <person name="Lindquist E."/>
            <person name="Lipzen A."/>
            <person name="Meier-Kolthoff J.P."/>
            <person name="Ohm R.A."/>
            <person name="Otillar R.P."/>
            <person name="Pangilinan J."/>
            <person name="Peng Y."/>
            <person name="Rokas A."/>
            <person name="Rosa C.A."/>
            <person name="Scheuner C."/>
            <person name="Sibirny A.A."/>
            <person name="Slot J.C."/>
            <person name="Stielow J.B."/>
            <person name="Sun H."/>
            <person name="Kurtzman C.P."/>
            <person name="Blackwell M."/>
            <person name="Grigoriev I.V."/>
            <person name="Jeffries T.W."/>
        </authorList>
    </citation>
    <scope>NUCLEOTIDE SEQUENCE [LARGE SCALE GENOMIC DNA]</scope>
    <source>
        <strain evidence="12">NRRL YB-2248</strain>
    </source>
</reference>
<dbReference type="InterPro" id="IPR001247">
    <property type="entry name" value="ExoRNase_PH_dom1"/>
</dbReference>
<evidence type="ECO:0000256" key="2">
    <source>
        <dbReference type="ARBA" id="ARBA00004604"/>
    </source>
</evidence>
<dbReference type="GO" id="GO:0071038">
    <property type="term" value="P:TRAMP-dependent tRNA surveillance pathway"/>
    <property type="evidence" value="ECO:0007669"/>
    <property type="project" value="TreeGrafter"/>
</dbReference>
<keyword evidence="8" id="KW-0539">Nucleus</keyword>
<keyword evidence="12" id="KW-1185">Reference proteome</keyword>
<evidence type="ECO:0000256" key="6">
    <source>
        <dbReference type="ARBA" id="ARBA00022835"/>
    </source>
</evidence>
<dbReference type="GO" id="GO:0000177">
    <property type="term" value="C:cytoplasmic exosome (RNase complex)"/>
    <property type="evidence" value="ECO:0007669"/>
    <property type="project" value="TreeGrafter"/>
</dbReference>
<dbReference type="GO" id="GO:0071028">
    <property type="term" value="P:nuclear mRNA surveillance"/>
    <property type="evidence" value="ECO:0007669"/>
    <property type="project" value="TreeGrafter"/>
</dbReference>
<organism evidence="11 12">
    <name type="scientific">[Candida] arabinofermentans NRRL YB-2248</name>
    <dbReference type="NCBI Taxonomy" id="983967"/>
    <lineage>
        <taxon>Eukaryota</taxon>
        <taxon>Fungi</taxon>
        <taxon>Dikarya</taxon>
        <taxon>Ascomycota</taxon>
        <taxon>Saccharomycotina</taxon>
        <taxon>Pichiomycetes</taxon>
        <taxon>Pichiales</taxon>
        <taxon>Pichiaceae</taxon>
        <taxon>Ogataea</taxon>
        <taxon>Ogataea/Candida clade</taxon>
    </lineage>
</organism>
<keyword evidence="4" id="KW-0963">Cytoplasm</keyword>
<gene>
    <name evidence="11" type="ORF">CANARDRAFT_230588</name>
</gene>
<dbReference type="GO" id="GO:0034475">
    <property type="term" value="P:U4 snRNA 3'-end processing"/>
    <property type="evidence" value="ECO:0007669"/>
    <property type="project" value="TreeGrafter"/>
</dbReference>
<dbReference type="GO" id="GO:0071035">
    <property type="term" value="P:nuclear polyadenylation-dependent rRNA catabolic process"/>
    <property type="evidence" value="ECO:0007669"/>
    <property type="project" value="TreeGrafter"/>
</dbReference>
<evidence type="ECO:0000256" key="7">
    <source>
        <dbReference type="ARBA" id="ARBA00022884"/>
    </source>
</evidence>
<accession>A0A1E4T4M2</accession>
<dbReference type="Proteomes" id="UP000094801">
    <property type="component" value="Unassembled WGS sequence"/>
</dbReference>
<keyword evidence="6" id="KW-0271">Exosome</keyword>
<evidence type="ECO:0000256" key="5">
    <source>
        <dbReference type="ARBA" id="ARBA00022552"/>
    </source>
</evidence>
<dbReference type="GO" id="GO:0000176">
    <property type="term" value="C:nuclear exosome (RNase complex)"/>
    <property type="evidence" value="ECO:0007669"/>
    <property type="project" value="UniProtKB-ARBA"/>
</dbReference>
<dbReference type="InterPro" id="IPR050590">
    <property type="entry name" value="Exosome_comp_Rrp42_subfam"/>
</dbReference>
<sequence>MSETTQTTKLHSIRFSPDVLAKISPELSLQRHLSIGLRSNLRKFEEFKNVSLKETGTGRYDDDNNNNSCILGSSIVKSGSTTIICSISASLIEDELKSINDYSFKLDHDIISNDLQETINEDDDNSFESVYVTVKTHSGNGSKIPTLNEQNISQQLYDTIKHSKLIPSKSLKVNLGYLSNDEPTTTSTTTTTGGKKKFKFILRGDIEVWSCVGPIFDLCYASLIKSLKCVKLPLVYINEGLNDINTTSTTTSTAKRDLLSDSKIHYDLKLNTGKIGWCVTYGIVDIDSSVVNNTSDDDAMDVDDCKKSVLLADLEGESEDSIEKRMTVVRTKDGNLSQISICTDGGFKITKEIITRGLELSKRRCSDMINKY</sequence>
<evidence type="ECO:0000256" key="8">
    <source>
        <dbReference type="ARBA" id="ARBA00023242"/>
    </source>
</evidence>
<dbReference type="Pfam" id="PF01138">
    <property type="entry name" value="RNase_PH"/>
    <property type="match status" value="1"/>
</dbReference>
<dbReference type="GO" id="GO:0034476">
    <property type="term" value="P:U5 snRNA 3'-end processing"/>
    <property type="evidence" value="ECO:0007669"/>
    <property type="project" value="TreeGrafter"/>
</dbReference>
<evidence type="ECO:0000256" key="4">
    <source>
        <dbReference type="ARBA" id="ARBA00022490"/>
    </source>
</evidence>
<keyword evidence="7" id="KW-0694">RNA-binding</keyword>
<keyword evidence="5" id="KW-0698">rRNA processing</keyword>
<dbReference type="GO" id="GO:0005730">
    <property type="term" value="C:nucleolus"/>
    <property type="evidence" value="ECO:0007669"/>
    <property type="project" value="UniProtKB-SubCell"/>
</dbReference>
<evidence type="ECO:0000259" key="10">
    <source>
        <dbReference type="Pfam" id="PF01138"/>
    </source>
</evidence>
<dbReference type="OrthoDB" id="45882at2759"/>
<dbReference type="Gene3D" id="3.30.230.70">
    <property type="entry name" value="GHMP Kinase, N-terminal domain"/>
    <property type="match status" value="1"/>
</dbReference>
<dbReference type="GO" id="GO:0016075">
    <property type="term" value="P:rRNA catabolic process"/>
    <property type="evidence" value="ECO:0007669"/>
    <property type="project" value="TreeGrafter"/>
</dbReference>
<evidence type="ECO:0000256" key="9">
    <source>
        <dbReference type="ARBA" id="ARBA00030617"/>
    </source>
</evidence>
<feature type="domain" description="Exoribonuclease phosphorolytic" evidence="10">
    <location>
        <begin position="72"/>
        <end position="233"/>
    </location>
</feature>
<evidence type="ECO:0000256" key="3">
    <source>
        <dbReference type="ARBA" id="ARBA00006678"/>
    </source>
</evidence>
<dbReference type="InterPro" id="IPR020568">
    <property type="entry name" value="Ribosomal_Su5_D2-typ_SF"/>
</dbReference>
<dbReference type="STRING" id="983967.A0A1E4T4M2"/>
<proteinExistence type="inferred from homology"/>
<dbReference type="SUPFAM" id="SSF54211">
    <property type="entry name" value="Ribosomal protein S5 domain 2-like"/>
    <property type="match status" value="1"/>
</dbReference>
<protein>
    <recommendedName>
        <fullName evidence="9">Ribosomal RNA-processing protein 43</fullName>
    </recommendedName>
</protein>
<dbReference type="GO" id="GO:0000467">
    <property type="term" value="P:exonucleolytic trimming to generate mature 3'-end of 5.8S rRNA from tricistronic rRNA transcript (SSU-rRNA, 5.8S rRNA, LSU-rRNA)"/>
    <property type="evidence" value="ECO:0007669"/>
    <property type="project" value="UniProtKB-ARBA"/>
</dbReference>
<dbReference type="EMBL" id="KV453849">
    <property type="protein sequence ID" value="ODV86671.1"/>
    <property type="molecule type" value="Genomic_DNA"/>
</dbReference>
<name>A0A1E4T4M2_9ASCO</name>
<dbReference type="AlphaFoldDB" id="A0A1E4T4M2"/>
<dbReference type="GO" id="GO:0035925">
    <property type="term" value="F:mRNA 3'-UTR AU-rich region binding"/>
    <property type="evidence" value="ECO:0007669"/>
    <property type="project" value="TreeGrafter"/>
</dbReference>
<dbReference type="PANTHER" id="PTHR11097">
    <property type="entry name" value="EXOSOME COMPLEX EXONUCLEASE RIBOSOMAL RNA PROCESSING PROTEIN"/>
    <property type="match status" value="1"/>
</dbReference>
<comment type="similarity">
    <text evidence="3">Belongs to the RNase PH family.</text>
</comment>
<dbReference type="InterPro" id="IPR027408">
    <property type="entry name" value="PNPase/RNase_PH_dom_sf"/>
</dbReference>
<evidence type="ECO:0000313" key="11">
    <source>
        <dbReference type="EMBL" id="ODV86671.1"/>
    </source>
</evidence>
<comment type="subcellular location">
    <subcellularLocation>
        <location evidence="1">Cytoplasm</location>
    </subcellularLocation>
    <subcellularLocation>
        <location evidence="2">Nucleus</location>
        <location evidence="2">Nucleolus</location>
    </subcellularLocation>
</comment>
<dbReference type="PANTHER" id="PTHR11097:SF9">
    <property type="entry name" value="EXOSOME COMPLEX COMPONENT RRP43"/>
    <property type="match status" value="1"/>
</dbReference>